<dbReference type="EC" id="3.6.4.-" evidence="9"/>
<protein>
    <recommendedName>
        <fullName evidence="9">Transcription-repair-coupling factor</fullName>
        <shortName evidence="9">TRCF</shortName>
        <ecNumber evidence="9">3.6.4.-</ecNumber>
    </recommendedName>
</protein>
<dbReference type="Pfam" id="PF00270">
    <property type="entry name" value="DEAD"/>
    <property type="match status" value="1"/>
</dbReference>
<evidence type="ECO:0000256" key="5">
    <source>
        <dbReference type="ARBA" id="ARBA00022806"/>
    </source>
</evidence>
<dbReference type="CDD" id="cd17991">
    <property type="entry name" value="DEXHc_TRCF"/>
    <property type="match status" value="1"/>
</dbReference>
<dbReference type="InterPro" id="IPR003711">
    <property type="entry name" value="CarD-like/TRCF_RID"/>
</dbReference>
<dbReference type="PANTHER" id="PTHR47964">
    <property type="entry name" value="ATP-DEPENDENT DNA HELICASE HOMOLOG RECG, CHLOROPLASTIC"/>
    <property type="match status" value="1"/>
</dbReference>
<dbReference type="Proteomes" id="UP001228113">
    <property type="component" value="Chromosome"/>
</dbReference>
<dbReference type="InterPro" id="IPR037235">
    <property type="entry name" value="TRCF-like_C_D7"/>
</dbReference>
<proteinExistence type="inferred from homology"/>
<evidence type="ECO:0000256" key="1">
    <source>
        <dbReference type="ARBA" id="ARBA00022490"/>
    </source>
</evidence>
<reference evidence="12" key="1">
    <citation type="journal article" date="2023" name="Int. J. Syst. Evol. Microbiol.">
        <title>Mesoterricola silvestris gen. nov., sp. nov., Mesoterricola sediminis sp. nov., Geothrix oryzae sp. nov., Geothrix edaphica sp. nov., Geothrix rubra sp. nov., and Geothrix limicola sp. nov., six novel members of Acidobacteriota isolated from soils.</title>
        <authorList>
            <person name="Itoh H."/>
            <person name="Sugisawa Y."/>
            <person name="Mise K."/>
            <person name="Xu Z."/>
            <person name="Kuniyasu M."/>
            <person name="Ushijima N."/>
            <person name="Kawano K."/>
            <person name="Kobayashi E."/>
            <person name="Shiratori Y."/>
            <person name="Masuda Y."/>
            <person name="Senoo K."/>
        </authorList>
    </citation>
    <scope>NUCLEOTIDE SEQUENCE</scope>
    <source>
        <strain evidence="12">W786</strain>
    </source>
</reference>
<dbReference type="AlphaFoldDB" id="A0AA48KEN3"/>
<feature type="domain" description="Helicase ATP-binding" evidence="10">
    <location>
        <begin position="607"/>
        <end position="768"/>
    </location>
</feature>
<sequence length="1133" mass="125423">MESRDRAAVNDLLRLMEAPAKALAEPGARLRWTSPTALALILAAWSQEGGRQRALWVDAPTEPDAQTLAHDLAVLLPDAHVAHFPGLAPFAGGESSPPGMVLKERLATLVGLLEHRVQVLVTGPLAARERLPHPTWFQKQRLELRQGAEVPRELLLETLAALGYRRVELAGSPGEFSARGLVADLWPDHLEAPLRLEFFGDELERISPFDPDTQRRTGDALEAVTLYPRFEGERAGLLEAVASRAALTPDPGDDLDFRRSRLATQGHFPGEELFYPLLAHPKGQLTHWVPPCLRVRLEPQWADAIADREGERIRESLAVLRRGGVVCPEFEDRFLPSDPSRTSLLLTEWQSEATVPLQAQPVREYQGRLGELGEHLQELALSDHRVFLAGSTPGMRDRFAEILQDRELPVSYGTRAGCRALHLGLSAGTFLKEPRLLVLTEREVFGRRAMAAPPKRSRTAPFLSDLRDLKPGDRVVHLDHGIGEFVGFAALTVGGEEQEVVQLRYADGGRLNVSLERADLIQRYVSPDGGQAPLDKLGGASWAKVKRKARKAIRDMAEELLKLYAQRRMEKGRAYPPDGPEMAEFEATFPFEPTADQVEATESIKADLEREAPMDRLLCGDVGFGKTEVAMRAAAKVALSGAQVAVLCPTTILCFQHYRTFKERFSAFPVRVEMLNRFVEPARAKAVLQDVEAGRVEIVIGTHQLLGAKVRFADLGLVVIDEEQRFGVGHKEKLKKLRANVDVLAMSATPIPRTLHMSLTGLREMSLIETPPKNRLAIETVVAPWSDELIASAIQFELRRNGQVYVVHNRVESILSIAERIRTLVPDARVGVGHAQMSDEALESVMVAFMEGRVDVLVATTIVENGLDVPNANTLIVHRADTFGLSQLYQLRGRVGRSDVPAYAYLLIPGKGEISEDARKRLQALEDFSELGSGFRVAAQDLELRGAGNILGGEQSGHISDIGFELYVKLLEETLQELQGQPSGTFEVKVDLGPAQIARRWVDQASERLVAYKRASRLRTERDLELYRLELEDRFGQIAEDDEESARFFELLRVRLLAQALAVGEVTTDRGRLKLRLSPQTQVDPGQLMAWIRAQKDGQFQPDGTVLLPLAGTGDAAIRRAQEVLRAWAALAG</sequence>
<dbReference type="Gene3D" id="3.30.2060.10">
    <property type="entry name" value="Penicillin-binding protein 1b domain"/>
    <property type="match status" value="1"/>
</dbReference>
<dbReference type="InterPro" id="IPR027417">
    <property type="entry name" value="P-loop_NTPase"/>
</dbReference>
<keyword evidence="2 9" id="KW-0547">Nucleotide-binding</keyword>
<dbReference type="GO" id="GO:0003684">
    <property type="term" value="F:damaged DNA binding"/>
    <property type="evidence" value="ECO:0007669"/>
    <property type="project" value="InterPro"/>
</dbReference>
<dbReference type="InterPro" id="IPR005118">
    <property type="entry name" value="TRCF_C"/>
</dbReference>
<keyword evidence="5" id="KW-0347">Helicase</keyword>
<evidence type="ECO:0000256" key="3">
    <source>
        <dbReference type="ARBA" id="ARBA00022763"/>
    </source>
</evidence>
<dbReference type="PROSITE" id="PS51192">
    <property type="entry name" value="HELICASE_ATP_BIND_1"/>
    <property type="match status" value="1"/>
</dbReference>
<keyword evidence="3 9" id="KW-0227">DNA damage</keyword>
<dbReference type="NCBIfam" id="TIGR00580">
    <property type="entry name" value="mfd"/>
    <property type="match status" value="1"/>
</dbReference>
<dbReference type="Pfam" id="PF03461">
    <property type="entry name" value="TRCF"/>
    <property type="match status" value="1"/>
</dbReference>
<dbReference type="InterPro" id="IPR047112">
    <property type="entry name" value="RecG/Mfd"/>
</dbReference>
<evidence type="ECO:0000313" key="13">
    <source>
        <dbReference type="Proteomes" id="UP001228113"/>
    </source>
</evidence>
<evidence type="ECO:0000256" key="2">
    <source>
        <dbReference type="ARBA" id="ARBA00022741"/>
    </source>
</evidence>
<dbReference type="InterPro" id="IPR014001">
    <property type="entry name" value="Helicase_ATP-bd"/>
</dbReference>
<evidence type="ECO:0000259" key="10">
    <source>
        <dbReference type="PROSITE" id="PS51192"/>
    </source>
</evidence>
<dbReference type="HAMAP" id="MF_00969">
    <property type="entry name" value="TRCF"/>
    <property type="match status" value="1"/>
</dbReference>
<dbReference type="GO" id="GO:0005737">
    <property type="term" value="C:cytoplasm"/>
    <property type="evidence" value="ECO:0007669"/>
    <property type="project" value="UniProtKB-SubCell"/>
</dbReference>
<keyword evidence="6 9" id="KW-0067">ATP-binding</keyword>
<keyword evidence="7 9" id="KW-0238">DNA-binding</keyword>
<dbReference type="SMART" id="SM00982">
    <property type="entry name" value="TRCF"/>
    <property type="match status" value="1"/>
</dbReference>
<dbReference type="Pfam" id="PF17757">
    <property type="entry name" value="UvrB_inter"/>
    <property type="match status" value="1"/>
</dbReference>
<accession>A0AA48KEN3</accession>
<dbReference type="PANTHER" id="PTHR47964:SF1">
    <property type="entry name" value="ATP-DEPENDENT DNA HELICASE HOMOLOG RECG, CHLOROPLASTIC"/>
    <property type="match status" value="1"/>
</dbReference>
<name>A0AA48KEN3_9BACT</name>
<dbReference type="Gene3D" id="3.40.50.300">
    <property type="entry name" value="P-loop containing nucleotide triphosphate hydrolases"/>
    <property type="match status" value="2"/>
</dbReference>
<dbReference type="SUPFAM" id="SSF52540">
    <property type="entry name" value="P-loop containing nucleoside triphosphate hydrolases"/>
    <property type="match status" value="4"/>
</dbReference>
<keyword evidence="4 9" id="KW-0378">Hydrolase</keyword>
<dbReference type="Gene3D" id="2.40.10.170">
    <property type="match status" value="1"/>
</dbReference>
<evidence type="ECO:0000256" key="7">
    <source>
        <dbReference type="ARBA" id="ARBA00023125"/>
    </source>
</evidence>
<dbReference type="GO" id="GO:0016787">
    <property type="term" value="F:hydrolase activity"/>
    <property type="evidence" value="ECO:0007669"/>
    <property type="project" value="UniProtKB-KW"/>
</dbReference>
<dbReference type="InterPro" id="IPR011545">
    <property type="entry name" value="DEAD/DEAH_box_helicase_dom"/>
</dbReference>
<evidence type="ECO:0000256" key="8">
    <source>
        <dbReference type="ARBA" id="ARBA00023204"/>
    </source>
</evidence>
<comment type="subcellular location">
    <subcellularLocation>
        <location evidence="9">Cytoplasm</location>
    </subcellularLocation>
</comment>
<dbReference type="InterPro" id="IPR001650">
    <property type="entry name" value="Helicase_C-like"/>
</dbReference>
<dbReference type="Gene3D" id="3.90.1150.50">
    <property type="entry name" value="Transcription-repair-coupling factor, D7 domain"/>
    <property type="match status" value="1"/>
</dbReference>
<dbReference type="InterPro" id="IPR036101">
    <property type="entry name" value="CarD-like/TRCF_RID_sf"/>
</dbReference>
<dbReference type="SMART" id="SM00490">
    <property type="entry name" value="HELICc"/>
    <property type="match status" value="1"/>
</dbReference>
<dbReference type="GO" id="GO:0005524">
    <property type="term" value="F:ATP binding"/>
    <property type="evidence" value="ECO:0007669"/>
    <property type="project" value="UniProtKB-UniRule"/>
</dbReference>
<keyword evidence="13" id="KW-1185">Reference proteome</keyword>
<evidence type="ECO:0000256" key="4">
    <source>
        <dbReference type="ARBA" id="ARBA00022801"/>
    </source>
</evidence>
<dbReference type="PROSITE" id="PS51194">
    <property type="entry name" value="HELICASE_CTER"/>
    <property type="match status" value="1"/>
</dbReference>
<evidence type="ECO:0000256" key="6">
    <source>
        <dbReference type="ARBA" id="ARBA00022840"/>
    </source>
</evidence>
<dbReference type="Gene3D" id="3.40.50.11180">
    <property type="match status" value="1"/>
</dbReference>
<dbReference type="GO" id="GO:0003678">
    <property type="term" value="F:DNA helicase activity"/>
    <property type="evidence" value="ECO:0007669"/>
    <property type="project" value="TreeGrafter"/>
</dbReference>
<dbReference type="SUPFAM" id="SSF141259">
    <property type="entry name" value="CarD-like"/>
    <property type="match status" value="1"/>
</dbReference>
<dbReference type="GO" id="GO:0000716">
    <property type="term" value="P:transcription-coupled nucleotide-excision repair, DNA damage recognition"/>
    <property type="evidence" value="ECO:0007669"/>
    <property type="project" value="UniProtKB-UniRule"/>
</dbReference>
<organism evidence="12 13">
    <name type="scientific">Mesoterricola sediminis</name>
    <dbReference type="NCBI Taxonomy" id="2927980"/>
    <lineage>
        <taxon>Bacteria</taxon>
        <taxon>Pseudomonadati</taxon>
        <taxon>Acidobacteriota</taxon>
        <taxon>Holophagae</taxon>
        <taxon>Holophagales</taxon>
        <taxon>Holophagaceae</taxon>
        <taxon>Mesoterricola</taxon>
    </lineage>
</organism>
<dbReference type="Pfam" id="PF02559">
    <property type="entry name" value="CarD_TRCF_RID"/>
    <property type="match status" value="1"/>
</dbReference>
<keyword evidence="1 9" id="KW-0963">Cytoplasm</keyword>
<keyword evidence="8 9" id="KW-0234">DNA repair</keyword>
<dbReference type="SMART" id="SM00487">
    <property type="entry name" value="DEXDc"/>
    <property type="match status" value="1"/>
</dbReference>
<dbReference type="InterPro" id="IPR004576">
    <property type="entry name" value="Mfd"/>
</dbReference>
<gene>
    <name evidence="9 12" type="primary">mfd</name>
    <name evidence="12" type="ORF">METESE_05810</name>
</gene>
<dbReference type="GO" id="GO:0006355">
    <property type="term" value="P:regulation of DNA-templated transcription"/>
    <property type="evidence" value="ECO:0007669"/>
    <property type="project" value="UniProtKB-UniRule"/>
</dbReference>
<comment type="function">
    <text evidence="9">Couples transcription and DNA repair by recognizing RNA polymerase (RNAP) stalled at DNA lesions. Mediates ATP-dependent release of RNAP and its truncated transcript from the DNA, and recruitment of nucleotide excision repair machinery to the damaged site.</text>
</comment>
<comment type="similarity">
    <text evidence="9">In the N-terminal section; belongs to the UvrB family.</text>
</comment>
<evidence type="ECO:0000259" key="11">
    <source>
        <dbReference type="PROSITE" id="PS51194"/>
    </source>
</evidence>
<dbReference type="EMBL" id="AP027081">
    <property type="protein sequence ID" value="BDU75623.1"/>
    <property type="molecule type" value="Genomic_DNA"/>
</dbReference>
<comment type="similarity">
    <text evidence="9">In the C-terminal section; belongs to the helicase family. RecG subfamily.</text>
</comment>
<dbReference type="InterPro" id="IPR041471">
    <property type="entry name" value="UvrB_inter"/>
</dbReference>
<evidence type="ECO:0000256" key="9">
    <source>
        <dbReference type="HAMAP-Rule" id="MF_00969"/>
    </source>
</evidence>
<evidence type="ECO:0000313" key="12">
    <source>
        <dbReference type="EMBL" id="BDU75623.1"/>
    </source>
</evidence>
<feature type="domain" description="Helicase C-terminal" evidence="11">
    <location>
        <begin position="788"/>
        <end position="943"/>
    </location>
</feature>
<dbReference type="Pfam" id="PF00271">
    <property type="entry name" value="Helicase_C"/>
    <property type="match status" value="1"/>
</dbReference>
<dbReference type="KEGG" id="msea:METESE_05810"/>
<dbReference type="SMART" id="SM01058">
    <property type="entry name" value="CarD_TRCF"/>
    <property type="match status" value="1"/>
</dbReference>
<dbReference type="SUPFAM" id="SSF143517">
    <property type="entry name" value="TRCF domain-like"/>
    <property type="match status" value="1"/>
</dbReference>